<keyword evidence="4 8" id="KW-0732">Signal</keyword>
<dbReference type="PANTHER" id="PTHR30251:SF11">
    <property type="entry name" value="CHAPERONE PROTEIN FIMC-RELATED"/>
    <property type="match status" value="1"/>
</dbReference>
<evidence type="ECO:0000256" key="3">
    <source>
        <dbReference type="ARBA" id="ARBA00022558"/>
    </source>
</evidence>
<keyword evidence="12" id="KW-1185">Reference proteome</keyword>
<evidence type="ECO:0000313" key="12">
    <source>
        <dbReference type="Proteomes" id="UP001555342"/>
    </source>
</evidence>
<gene>
    <name evidence="11" type="ORF">AB1E22_17635</name>
</gene>
<dbReference type="Gene3D" id="2.60.40.10">
    <property type="entry name" value="Immunoglobulins"/>
    <property type="match status" value="2"/>
</dbReference>
<feature type="chain" id="PRO_5045335848" evidence="8">
    <location>
        <begin position="22"/>
        <end position="228"/>
    </location>
</feature>
<evidence type="ECO:0000256" key="4">
    <source>
        <dbReference type="ARBA" id="ARBA00022729"/>
    </source>
</evidence>
<dbReference type="RefSeq" id="WP_367596521.1">
    <property type="nucleotide sequence ID" value="NZ_JBFMVT010000002.1"/>
</dbReference>
<dbReference type="Pfam" id="PF02753">
    <property type="entry name" value="PapD_C"/>
    <property type="match status" value="1"/>
</dbReference>
<dbReference type="InterPro" id="IPR016148">
    <property type="entry name" value="Pili_assmbl_chaperone_C"/>
</dbReference>
<dbReference type="PANTHER" id="PTHR30251">
    <property type="entry name" value="PILUS ASSEMBLY CHAPERONE"/>
    <property type="match status" value="1"/>
</dbReference>
<evidence type="ECO:0000256" key="5">
    <source>
        <dbReference type="ARBA" id="ARBA00022764"/>
    </source>
</evidence>
<name>A0ABV3NYD5_9ENTR</name>
<dbReference type="InterPro" id="IPR016147">
    <property type="entry name" value="Pili_assmbl_chaperone_N"/>
</dbReference>
<dbReference type="Pfam" id="PF00345">
    <property type="entry name" value="PapD_N"/>
    <property type="match status" value="1"/>
</dbReference>
<evidence type="ECO:0000256" key="2">
    <source>
        <dbReference type="ARBA" id="ARBA00007399"/>
    </source>
</evidence>
<organism evidence="11 12">
    <name type="scientific">Buttiauxella gaviniae</name>
    <dbReference type="NCBI Taxonomy" id="82990"/>
    <lineage>
        <taxon>Bacteria</taxon>
        <taxon>Pseudomonadati</taxon>
        <taxon>Pseudomonadota</taxon>
        <taxon>Gammaproteobacteria</taxon>
        <taxon>Enterobacterales</taxon>
        <taxon>Enterobacteriaceae</taxon>
        <taxon>Buttiauxella</taxon>
    </lineage>
</organism>
<dbReference type="Proteomes" id="UP001555342">
    <property type="component" value="Unassembled WGS sequence"/>
</dbReference>
<dbReference type="SUPFAM" id="SSF49584">
    <property type="entry name" value="Periplasmic chaperone C-domain"/>
    <property type="match status" value="1"/>
</dbReference>
<evidence type="ECO:0000256" key="6">
    <source>
        <dbReference type="ARBA" id="ARBA00023186"/>
    </source>
</evidence>
<comment type="caution">
    <text evidence="11">The sequence shown here is derived from an EMBL/GenBank/DDBJ whole genome shotgun (WGS) entry which is preliminary data.</text>
</comment>
<sequence>MKLKPIISALALLCVSHGVFAANGIALGATRVIYNESNKEASLTVDNHSSKQYFLVQSWVDDKDGNKNVPFSITPPLFRLNANKENMLRIIKTGTALPNDRESVFWVNVKAIPPAPESGSQNVLQLAIKTRIKMFYRPADLPGTAMDSPQALEWSVQGNELVAKNPTAYSVTLDSVKLNGTEIKEVNLVMPKGESHYKLPAGTHGGQLVFTTINDYGGITAAITRPVN</sequence>
<evidence type="ECO:0000259" key="10">
    <source>
        <dbReference type="Pfam" id="PF02753"/>
    </source>
</evidence>
<dbReference type="EMBL" id="JBFMVT010000002">
    <property type="protein sequence ID" value="MEW7314495.1"/>
    <property type="molecule type" value="Genomic_DNA"/>
</dbReference>
<protein>
    <submittedName>
        <fullName evidence="11">Fimbria/pilus periplasmic chaperone</fullName>
    </submittedName>
</protein>
<dbReference type="InterPro" id="IPR013783">
    <property type="entry name" value="Ig-like_fold"/>
</dbReference>
<dbReference type="InterPro" id="IPR001829">
    <property type="entry name" value="Pili_assmbl_chaperone_bac"/>
</dbReference>
<dbReference type="InterPro" id="IPR018046">
    <property type="entry name" value="Pili_assmbl_chaperone_CS"/>
</dbReference>
<evidence type="ECO:0000256" key="7">
    <source>
        <dbReference type="RuleBase" id="RU003918"/>
    </source>
</evidence>
<dbReference type="InterPro" id="IPR050643">
    <property type="entry name" value="Periplasmic_pilus_chap"/>
</dbReference>
<keyword evidence="5" id="KW-0574">Periplasm</keyword>
<comment type="similarity">
    <text evidence="2 7">Belongs to the periplasmic pilus chaperone family.</text>
</comment>
<evidence type="ECO:0000256" key="8">
    <source>
        <dbReference type="SAM" id="SignalP"/>
    </source>
</evidence>
<accession>A0ABV3NYD5</accession>
<comment type="subcellular location">
    <subcellularLocation>
        <location evidence="1 7">Periplasm</location>
    </subcellularLocation>
</comment>
<dbReference type="PROSITE" id="PS00635">
    <property type="entry name" value="PILI_CHAPERONE"/>
    <property type="match status" value="1"/>
</dbReference>
<evidence type="ECO:0000313" key="11">
    <source>
        <dbReference type="EMBL" id="MEW7314495.1"/>
    </source>
</evidence>
<keyword evidence="3" id="KW-1029">Fimbrium biogenesis</keyword>
<keyword evidence="6 7" id="KW-0143">Chaperone</keyword>
<feature type="domain" description="Pili assembly chaperone C-terminal" evidence="10">
    <location>
        <begin position="164"/>
        <end position="220"/>
    </location>
</feature>
<feature type="domain" description="Pili assembly chaperone N-terminal" evidence="9">
    <location>
        <begin position="24"/>
        <end position="141"/>
    </location>
</feature>
<evidence type="ECO:0000256" key="1">
    <source>
        <dbReference type="ARBA" id="ARBA00004418"/>
    </source>
</evidence>
<dbReference type="PRINTS" id="PR00969">
    <property type="entry name" value="CHAPERONPILI"/>
</dbReference>
<proteinExistence type="inferred from homology"/>
<evidence type="ECO:0000259" key="9">
    <source>
        <dbReference type="Pfam" id="PF00345"/>
    </source>
</evidence>
<dbReference type="InterPro" id="IPR008962">
    <property type="entry name" value="PapD-like_sf"/>
</dbReference>
<reference evidence="11 12" key="1">
    <citation type="submission" date="2024-07" db="EMBL/GenBank/DDBJ databases">
        <authorList>
            <person name="Wang L."/>
        </authorList>
    </citation>
    <scope>NUCLEOTIDE SEQUENCE [LARGE SCALE GENOMIC DNA]</scope>
    <source>
        <strain evidence="11 12">WL359</strain>
    </source>
</reference>
<dbReference type="SUPFAM" id="SSF49354">
    <property type="entry name" value="PapD-like"/>
    <property type="match status" value="1"/>
</dbReference>
<dbReference type="InterPro" id="IPR036316">
    <property type="entry name" value="Pili_assmbl_chap_C_dom_sf"/>
</dbReference>
<feature type="signal peptide" evidence="8">
    <location>
        <begin position="1"/>
        <end position="21"/>
    </location>
</feature>